<keyword evidence="7" id="KW-0378">Hydrolase</keyword>
<feature type="domain" description="Pectinesterase inhibitor" evidence="6">
    <location>
        <begin position="138"/>
        <end position="286"/>
    </location>
</feature>
<accession>A0A2G9H5X2</accession>
<dbReference type="OrthoDB" id="770764at2759"/>
<evidence type="ECO:0000256" key="1">
    <source>
        <dbReference type="ARBA" id="ARBA00022729"/>
    </source>
</evidence>
<dbReference type="Proteomes" id="UP000231279">
    <property type="component" value="Unassembled WGS sequence"/>
</dbReference>
<sequence>MALYNHLNLLFLSSLLIPFHIVCPQISSDTYSSTPILSPSLEPSPVPTSSPGPTFDTVDPSIVPTPAPGPAPQPTSSLGPASDPILNYVSFPPSISEPPSAFISPSPNAEPPTEYDGLESDNPKSNNLFQFGISTMDAPSNDINPKLKQICESTDHPSLCLATVAPFLKGKVDVPSVLEVAIKASVKLAKYAFSLAKSFTEKPGTPPELASVLEECKDSYDTVVYNFQNTIDAFQRRDIGTMNSMLSAVITDVGDCEDAFSGLGAESPLWGIADKLTNMTSNCLAVVSLLD</sequence>
<dbReference type="STRING" id="429701.A0A2G9H5X2"/>
<name>A0A2G9H5X2_9LAMI</name>
<keyword evidence="2" id="KW-1015">Disulfide bond</keyword>
<dbReference type="SMART" id="SM00856">
    <property type="entry name" value="PMEI"/>
    <property type="match status" value="1"/>
</dbReference>
<feature type="region of interest" description="Disordered" evidence="4">
    <location>
        <begin position="99"/>
        <end position="124"/>
    </location>
</feature>
<dbReference type="NCBIfam" id="TIGR01614">
    <property type="entry name" value="PME_inhib"/>
    <property type="match status" value="1"/>
</dbReference>
<dbReference type="InterPro" id="IPR006501">
    <property type="entry name" value="Pectinesterase_inhib_dom"/>
</dbReference>
<evidence type="ECO:0000259" key="6">
    <source>
        <dbReference type="SMART" id="SM00856"/>
    </source>
</evidence>
<dbReference type="Gene3D" id="1.20.140.40">
    <property type="entry name" value="Invertase/pectin methylesterase inhibitor family protein"/>
    <property type="match status" value="1"/>
</dbReference>
<proteinExistence type="inferred from homology"/>
<dbReference type="InterPro" id="IPR035513">
    <property type="entry name" value="Invertase/methylesterase_inhib"/>
</dbReference>
<dbReference type="GO" id="GO:0004857">
    <property type="term" value="F:enzyme inhibitor activity"/>
    <property type="evidence" value="ECO:0007669"/>
    <property type="project" value="InterPro"/>
</dbReference>
<dbReference type="CDD" id="cd15800">
    <property type="entry name" value="PMEI-like_2"/>
    <property type="match status" value="1"/>
</dbReference>
<dbReference type="EC" id="3.1.1.11" evidence="7"/>
<dbReference type="Pfam" id="PF04043">
    <property type="entry name" value="PMEI"/>
    <property type="match status" value="1"/>
</dbReference>
<dbReference type="InterPro" id="IPR052421">
    <property type="entry name" value="PCW_Enzyme_Inhibitor"/>
</dbReference>
<feature type="chain" id="PRO_5013775741" evidence="5">
    <location>
        <begin position="25"/>
        <end position="291"/>
    </location>
</feature>
<evidence type="ECO:0000313" key="7">
    <source>
        <dbReference type="EMBL" id="PIN12873.1"/>
    </source>
</evidence>
<feature type="signal peptide" evidence="5">
    <location>
        <begin position="1"/>
        <end position="24"/>
    </location>
</feature>
<protein>
    <submittedName>
        <fullName evidence="7">Pectinesterase</fullName>
        <ecNumber evidence="7">3.1.1.11</ecNumber>
    </submittedName>
</protein>
<reference evidence="8" key="1">
    <citation type="journal article" date="2018" name="Gigascience">
        <title>Genome assembly of the Pink Ipe (Handroanthus impetiginosus, Bignoniaceae), a highly valued, ecologically keystone Neotropical timber forest tree.</title>
        <authorList>
            <person name="Silva-Junior O.B."/>
            <person name="Grattapaglia D."/>
            <person name="Novaes E."/>
            <person name="Collevatti R.G."/>
        </authorList>
    </citation>
    <scope>NUCLEOTIDE SEQUENCE [LARGE SCALE GENOMIC DNA]</scope>
    <source>
        <strain evidence="8">cv. UFG-1</strain>
    </source>
</reference>
<evidence type="ECO:0000256" key="4">
    <source>
        <dbReference type="SAM" id="MobiDB-lite"/>
    </source>
</evidence>
<organism evidence="7 8">
    <name type="scientific">Handroanthus impetiginosus</name>
    <dbReference type="NCBI Taxonomy" id="429701"/>
    <lineage>
        <taxon>Eukaryota</taxon>
        <taxon>Viridiplantae</taxon>
        <taxon>Streptophyta</taxon>
        <taxon>Embryophyta</taxon>
        <taxon>Tracheophyta</taxon>
        <taxon>Spermatophyta</taxon>
        <taxon>Magnoliopsida</taxon>
        <taxon>eudicotyledons</taxon>
        <taxon>Gunneridae</taxon>
        <taxon>Pentapetalae</taxon>
        <taxon>asterids</taxon>
        <taxon>lamiids</taxon>
        <taxon>Lamiales</taxon>
        <taxon>Bignoniaceae</taxon>
        <taxon>Crescentiina</taxon>
        <taxon>Tabebuia alliance</taxon>
        <taxon>Handroanthus</taxon>
    </lineage>
</organism>
<gene>
    <name evidence="7" type="ORF">CDL12_14526</name>
</gene>
<dbReference type="AlphaFoldDB" id="A0A2G9H5X2"/>
<comment type="caution">
    <text evidence="7">The sequence shown here is derived from an EMBL/GenBank/DDBJ whole genome shotgun (WGS) entry which is preliminary data.</text>
</comment>
<dbReference type="FunFam" id="1.20.140.40:FF:000003">
    <property type="entry name" value="Invertase/pectin methylesterase inhibitor family protein"/>
    <property type="match status" value="1"/>
</dbReference>
<evidence type="ECO:0000256" key="2">
    <source>
        <dbReference type="ARBA" id="ARBA00023157"/>
    </source>
</evidence>
<dbReference type="GO" id="GO:0030599">
    <property type="term" value="F:pectinesterase activity"/>
    <property type="evidence" value="ECO:0007669"/>
    <property type="project" value="UniProtKB-EC"/>
</dbReference>
<evidence type="ECO:0000313" key="8">
    <source>
        <dbReference type="Proteomes" id="UP000231279"/>
    </source>
</evidence>
<feature type="compositionally biased region" description="Pro residues" evidence="4">
    <location>
        <begin position="63"/>
        <end position="73"/>
    </location>
</feature>
<evidence type="ECO:0000256" key="5">
    <source>
        <dbReference type="SAM" id="SignalP"/>
    </source>
</evidence>
<dbReference type="SUPFAM" id="SSF101148">
    <property type="entry name" value="Plant invertase/pectin methylesterase inhibitor"/>
    <property type="match status" value="1"/>
</dbReference>
<evidence type="ECO:0000256" key="3">
    <source>
        <dbReference type="ARBA" id="ARBA00038471"/>
    </source>
</evidence>
<dbReference type="PANTHER" id="PTHR36710">
    <property type="entry name" value="PECTINESTERASE INHIBITOR-LIKE"/>
    <property type="match status" value="1"/>
</dbReference>
<comment type="similarity">
    <text evidence="3">Belongs to the PMEI family.</text>
</comment>
<keyword evidence="8" id="KW-1185">Reference proteome</keyword>
<dbReference type="EMBL" id="NKXS01002600">
    <property type="protein sequence ID" value="PIN12873.1"/>
    <property type="molecule type" value="Genomic_DNA"/>
</dbReference>
<feature type="region of interest" description="Disordered" evidence="4">
    <location>
        <begin position="37"/>
        <end position="79"/>
    </location>
</feature>
<dbReference type="PANTHER" id="PTHR36710:SF18">
    <property type="entry name" value="PECTINESTERASE INHIBITOR 5-RELATED"/>
    <property type="match status" value="1"/>
</dbReference>
<keyword evidence="1 5" id="KW-0732">Signal</keyword>